<evidence type="ECO:0000313" key="3">
    <source>
        <dbReference type="EMBL" id="CAI2386835.1"/>
    </source>
</evidence>
<evidence type="ECO:0000256" key="2">
    <source>
        <dbReference type="SAM" id="MobiDB-lite"/>
    </source>
</evidence>
<dbReference type="AlphaFoldDB" id="A0AAD1Y8X4"/>
<feature type="region of interest" description="Disordered" evidence="2">
    <location>
        <begin position="585"/>
        <end position="606"/>
    </location>
</feature>
<dbReference type="EMBL" id="CAMPGE010029371">
    <property type="protein sequence ID" value="CAI2386835.1"/>
    <property type="molecule type" value="Genomic_DNA"/>
</dbReference>
<feature type="region of interest" description="Disordered" evidence="2">
    <location>
        <begin position="461"/>
        <end position="510"/>
    </location>
</feature>
<gene>
    <name evidence="3" type="ORF">ECRASSUSDP1_LOCUS28460</name>
</gene>
<feature type="coiled-coil region" evidence="1">
    <location>
        <begin position="246"/>
        <end position="274"/>
    </location>
</feature>
<name>A0AAD1Y8X4_EUPCR</name>
<dbReference type="Proteomes" id="UP001295684">
    <property type="component" value="Unassembled WGS sequence"/>
</dbReference>
<feature type="compositionally biased region" description="Basic and acidic residues" evidence="2">
    <location>
        <begin position="17"/>
        <end position="38"/>
    </location>
</feature>
<accession>A0AAD1Y8X4</accession>
<proteinExistence type="predicted"/>
<reference evidence="3" key="1">
    <citation type="submission" date="2023-07" db="EMBL/GenBank/DDBJ databases">
        <authorList>
            <consortium name="AG Swart"/>
            <person name="Singh M."/>
            <person name="Singh A."/>
            <person name="Seah K."/>
            <person name="Emmerich C."/>
        </authorList>
    </citation>
    <scope>NUCLEOTIDE SEQUENCE</scope>
    <source>
        <strain evidence="3">DP1</strain>
    </source>
</reference>
<protein>
    <submittedName>
        <fullName evidence="3">Uncharacterized protein</fullName>
    </submittedName>
</protein>
<sequence>MSVAREHTNPMNANMTPKKEEKEEKSSTTDNNESEHAQNLESLNEVIRKWEQANVGNPKEGLQGLLDKVENHLLSAKKSSQRGSSQKKQKPVDLYQTILGNIDKYSYLCDNQFAGPITKHKILDPLYEKKEDNCNVTEKLSQSSAKEALKLAVTVPKGPSFKTDLRLKLREDSNVRSSEELELERIQELKSLLQKQKKSNKNTIKALQEYQKPVMKKKQNTTVKEFKLSTDQRSSKHSEFRKQNMEKIAQNEAARKLNEKNEQKEQEEKAKKLLSYYNKSSALKPQEKEQSEKFVSLQNQISNALFRTDSEELPNFESPTKKKIVRHLTTPKSPPLSVKKRGEFTEKAKNLKSTEEIQLEDIEKNKFQALPMPTKIFDEYKPVTGNTPSGKKTTFKEFNLSQIKKKQLLTTDELELLNNPKEFRALEFNPKMFEKKVCEILSEKPVVQKTVPQEFNLKTTARKRDKKAMEKEMEMSQTSSKKRRYAKPNAPPCLSTSRRSRPVRVEKINNNFKAQPIPDYSKLAAEYECKRKISKPALTRPKGFRLSTDSRMRKSKIVTELLEEENKRNKKEFKATKAPKFDKVSKIKPSVKAPTKGKAPVFASESRVQLRKERELKRKMEEEIKEVSIQDPTEFEVTIKSSPEVRLKKEEEFEDNDNESVVYMGSNPP</sequence>
<keyword evidence="4" id="KW-1185">Reference proteome</keyword>
<evidence type="ECO:0000313" key="4">
    <source>
        <dbReference type="Proteomes" id="UP001295684"/>
    </source>
</evidence>
<comment type="caution">
    <text evidence="3">The sequence shown here is derived from an EMBL/GenBank/DDBJ whole genome shotgun (WGS) entry which is preliminary data.</text>
</comment>
<organism evidence="3 4">
    <name type="scientific">Euplotes crassus</name>
    <dbReference type="NCBI Taxonomy" id="5936"/>
    <lineage>
        <taxon>Eukaryota</taxon>
        <taxon>Sar</taxon>
        <taxon>Alveolata</taxon>
        <taxon>Ciliophora</taxon>
        <taxon>Intramacronucleata</taxon>
        <taxon>Spirotrichea</taxon>
        <taxon>Hypotrichia</taxon>
        <taxon>Euplotida</taxon>
        <taxon>Euplotidae</taxon>
        <taxon>Moneuplotes</taxon>
    </lineage>
</organism>
<keyword evidence="1" id="KW-0175">Coiled coil</keyword>
<evidence type="ECO:0000256" key="1">
    <source>
        <dbReference type="SAM" id="Coils"/>
    </source>
</evidence>
<feature type="region of interest" description="Disordered" evidence="2">
    <location>
        <begin position="650"/>
        <end position="669"/>
    </location>
</feature>
<feature type="region of interest" description="Disordered" evidence="2">
    <location>
        <begin position="1"/>
        <end position="45"/>
    </location>
</feature>